<dbReference type="PANTHER" id="PTHR45640">
    <property type="entry name" value="HEAT SHOCK PROTEIN HSP-12.2-RELATED"/>
    <property type="match status" value="1"/>
</dbReference>
<feature type="compositionally biased region" description="Basic and acidic residues" evidence="5">
    <location>
        <begin position="171"/>
        <end position="184"/>
    </location>
</feature>
<keyword evidence="2" id="KW-0862">Zinc</keyword>
<evidence type="ECO:0000256" key="4">
    <source>
        <dbReference type="RuleBase" id="RU003616"/>
    </source>
</evidence>
<dbReference type="InterPro" id="IPR002068">
    <property type="entry name" value="A-crystallin/Hsp20_dom"/>
</dbReference>
<dbReference type="InterPro" id="IPR055269">
    <property type="entry name" value="Alpha-crystallin/HSP_16"/>
</dbReference>
<dbReference type="PANTHER" id="PTHR45640:SF34">
    <property type="entry name" value="PROTEIN LETHAL(2)ESSENTIAL FOR LIFE"/>
    <property type="match status" value="1"/>
</dbReference>
<sequence length="184" mass="20724">MSFAPMLLSGLLDEFDRPANLFDQHFGLGMMRDDLLNPSIVGPMRIGYYRPWRSQAPRRSGVSNMQSTKEGFKVNLDVQQFKPDELNVKTVDNYVVVEGKHEEREDEHGFISRQFVRRYKLPSQVDPDTVVSQLSSDGVLTIMAPKKALPTGANERVVPINQTQTPAVKQVDAKGDAKQETMES</sequence>
<dbReference type="PROSITE" id="PS01031">
    <property type="entry name" value="SHSP"/>
    <property type="match status" value="1"/>
</dbReference>
<dbReference type="GO" id="GO:0042026">
    <property type="term" value="P:protein refolding"/>
    <property type="evidence" value="ECO:0007669"/>
    <property type="project" value="TreeGrafter"/>
</dbReference>
<dbReference type="PRINTS" id="PR00299">
    <property type="entry name" value="ACRYSTALLIN"/>
</dbReference>
<protein>
    <recommendedName>
        <fullName evidence="6">SHSP domain-containing protein</fullName>
    </recommendedName>
</protein>
<name>A0AAD7ZJT8_DIPPU</name>
<dbReference type="GO" id="GO:0005737">
    <property type="term" value="C:cytoplasm"/>
    <property type="evidence" value="ECO:0007669"/>
    <property type="project" value="TreeGrafter"/>
</dbReference>
<gene>
    <name evidence="7" type="ORF">L9F63_023624</name>
</gene>
<dbReference type="SUPFAM" id="SSF49764">
    <property type="entry name" value="HSP20-like chaperones"/>
    <property type="match status" value="1"/>
</dbReference>
<dbReference type="GO" id="GO:0005634">
    <property type="term" value="C:nucleus"/>
    <property type="evidence" value="ECO:0007669"/>
    <property type="project" value="TreeGrafter"/>
</dbReference>
<evidence type="ECO:0000313" key="7">
    <source>
        <dbReference type="EMBL" id="KAJ9581198.1"/>
    </source>
</evidence>
<dbReference type="EMBL" id="JASPKZ010007990">
    <property type="protein sequence ID" value="KAJ9581198.1"/>
    <property type="molecule type" value="Genomic_DNA"/>
</dbReference>
<dbReference type="GO" id="GO:0046872">
    <property type="term" value="F:metal ion binding"/>
    <property type="evidence" value="ECO:0007669"/>
    <property type="project" value="UniProtKB-KW"/>
</dbReference>
<feature type="region of interest" description="Disordered" evidence="5">
    <location>
        <begin position="163"/>
        <end position="184"/>
    </location>
</feature>
<dbReference type="GO" id="GO:0051082">
    <property type="term" value="F:unfolded protein binding"/>
    <property type="evidence" value="ECO:0007669"/>
    <property type="project" value="TreeGrafter"/>
</dbReference>
<reference evidence="7" key="1">
    <citation type="journal article" date="2023" name="IScience">
        <title>Live-bearing cockroach genome reveals convergent evolutionary mechanisms linked to viviparity in insects and beyond.</title>
        <authorList>
            <person name="Fouks B."/>
            <person name="Harrison M.C."/>
            <person name="Mikhailova A.A."/>
            <person name="Marchal E."/>
            <person name="English S."/>
            <person name="Carruthers M."/>
            <person name="Jennings E.C."/>
            <person name="Chiamaka E.L."/>
            <person name="Frigard R.A."/>
            <person name="Pippel M."/>
            <person name="Attardo G.M."/>
            <person name="Benoit J.B."/>
            <person name="Bornberg-Bauer E."/>
            <person name="Tobe S.S."/>
        </authorList>
    </citation>
    <scope>NUCLEOTIDE SEQUENCE</scope>
    <source>
        <strain evidence="7">Stay&amp;Tobe</strain>
    </source>
</reference>
<reference evidence="7" key="2">
    <citation type="submission" date="2023-05" db="EMBL/GenBank/DDBJ databases">
        <authorList>
            <person name="Fouks B."/>
        </authorList>
    </citation>
    <scope>NUCLEOTIDE SEQUENCE</scope>
    <source>
        <strain evidence="7">Stay&amp;Tobe</strain>
        <tissue evidence="7">Testes</tissue>
    </source>
</reference>
<evidence type="ECO:0000256" key="1">
    <source>
        <dbReference type="PIRNR" id="PIRNR036514"/>
    </source>
</evidence>
<feature type="binding site" evidence="2">
    <location>
        <position position="103"/>
    </location>
    <ligand>
        <name>Zn(2+)</name>
        <dbReference type="ChEBI" id="CHEBI:29105"/>
        <label>1</label>
    </ligand>
</feature>
<evidence type="ECO:0000256" key="3">
    <source>
        <dbReference type="PROSITE-ProRule" id="PRU00285"/>
    </source>
</evidence>
<dbReference type="CDD" id="cd06526">
    <property type="entry name" value="metazoan_ACD"/>
    <property type="match status" value="1"/>
</dbReference>
<evidence type="ECO:0000313" key="8">
    <source>
        <dbReference type="Proteomes" id="UP001233999"/>
    </source>
</evidence>
<dbReference type="Pfam" id="PF00011">
    <property type="entry name" value="HSP20"/>
    <property type="match status" value="1"/>
</dbReference>
<keyword evidence="8" id="KW-1185">Reference proteome</keyword>
<feature type="domain" description="SHSP" evidence="6">
    <location>
        <begin position="53"/>
        <end position="163"/>
    </location>
</feature>
<dbReference type="Proteomes" id="UP001233999">
    <property type="component" value="Unassembled WGS sequence"/>
</dbReference>
<dbReference type="InterPro" id="IPR001436">
    <property type="entry name" value="Alpha-crystallin/sHSP_animal"/>
</dbReference>
<dbReference type="PIRSF" id="PIRSF036514">
    <property type="entry name" value="Sm_HSP_B1"/>
    <property type="match status" value="1"/>
</dbReference>
<comment type="similarity">
    <text evidence="1 3 4">Belongs to the small heat shock protein (HSP20) family.</text>
</comment>
<proteinExistence type="inferred from homology"/>
<evidence type="ECO:0000256" key="5">
    <source>
        <dbReference type="SAM" id="MobiDB-lite"/>
    </source>
</evidence>
<dbReference type="InterPro" id="IPR008978">
    <property type="entry name" value="HSP20-like_chaperone"/>
</dbReference>
<organism evidence="7 8">
    <name type="scientific">Diploptera punctata</name>
    <name type="common">Pacific beetle cockroach</name>
    <dbReference type="NCBI Taxonomy" id="6984"/>
    <lineage>
        <taxon>Eukaryota</taxon>
        <taxon>Metazoa</taxon>
        <taxon>Ecdysozoa</taxon>
        <taxon>Arthropoda</taxon>
        <taxon>Hexapoda</taxon>
        <taxon>Insecta</taxon>
        <taxon>Pterygota</taxon>
        <taxon>Neoptera</taxon>
        <taxon>Polyneoptera</taxon>
        <taxon>Dictyoptera</taxon>
        <taxon>Blattodea</taxon>
        <taxon>Blaberoidea</taxon>
        <taxon>Blaberidae</taxon>
        <taxon>Diplopterinae</taxon>
        <taxon>Diploptera</taxon>
    </lineage>
</organism>
<evidence type="ECO:0000259" key="6">
    <source>
        <dbReference type="PROSITE" id="PS01031"/>
    </source>
</evidence>
<feature type="binding site" evidence="2">
    <location>
        <position position="108"/>
    </location>
    <ligand>
        <name>Zn(2+)</name>
        <dbReference type="ChEBI" id="CHEBI:29105"/>
        <label>1</label>
    </ligand>
</feature>
<dbReference type="Gene3D" id="2.60.40.790">
    <property type="match status" value="1"/>
</dbReference>
<evidence type="ECO:0000256" key="2">
    <source>
        <dbReference type="PIRSR" id="PIRSR036514-1"/>
    </source>
</evidence>
<dbReference type="AlphaFoldDB" id="A0AAD7ZJT8"/>
<keyword evidence="2" id="KW-0479">Metal-binding</keyword>
<accession>A0AAD7ZJT8</accession>
<comment type="caution">
    <text evidence="7">The sequence shown here is derived from an EMBL/GenBank/DDBJ whole genome shotgun (WGS) entry which is preliminary data.</text>
</comment>
<dbReference type="GO" id="GO:0009408">
    <property type="term" value="P:response to heat"/>
    <property type="evidence" value="ECO:0007669"/>
    <property type="project" value="UniProtKB-ARBA"/>
</dbReference>
<feature type="binding site" evidence="2">
    <location>
        <position position="101"/>
    </location>
    <ligand>
        <name>Zn(2+)</name>
        <dbReference type="ChEBI" id="CHEBI:29105"/>
        <label>1</label>
    </ligand>
</feature>